<keyword evidence="3" id="KW-1185">Reference proteome</keyword>
<dbReference type="HOGENOM" id="CLU_2907800_0_0_1"/>
<evidence type="ECO:0000256" key="1">
    <source>
        <dbReference type="SAM" id="Phobius"/>
    </source>
</evidence>
<evidence type="ECO:0000313" key="3">
    <source>
        <dbReference type="Proteomes" id="UP000026961"/>
    </source>
</evidence>
<keyword evidence="1" id="KW-0812">Transmembrane</keyword>
<keyword evidence="1" id="KW-0472">Membrane</keyword>
<keyword evidence="1" id="KW-1133">Transmembrane helix</keyword>
<reference evidence="2" key="2">
    <citation type="submission" date="2018-05" db="EMBL/GenBank/DDBJ databases">
        <title>OgluRS3 (Oryza glumaepatula Reference Sequence Version 3).</title>
        <authorList>
            <person name="Zhang J."/>
            <person name="Kudrna D."/>
            <person name="Lee S."/>
            <person name="Talag J."/>
            <person name="Welchert J."/>
            <person name="Wing R.A."/>
        </authorList>
    </citation>
    <scope>NUCLEOTIDE SEQUENCE [LARGE SCALE GENOMIC DNA]</scope>
</reference>
<protein>
    <submittedName>
        <fullName evidence="2">Uncharacterized protein</fullName>
    </submittedName>
</protein>
<feature type="transmembrane region" description="Helical" evidence="1">
    <location>
        <begin position="30"/>
        <end position="48"/>
    </location>
</feature>
<evidence type="ECO:0000313" key="2">
    <source>
        <dbReference type="EnsemblPlants" id="OGLUM09G01370.1"/>
    </source>
</evidence>
<dbReference type="EnsemblPlants" id="OGLUM09G01370.1">
    <property type="protein sequence ID" value="OGLUM09G01370.1"/>
    <property type="gene ID" value="OGLUM09G01370"/>
</dbReference>
<sequence length="62" mass="6914">MQDFRAKNSCNSSLSTSTITTPISLGLLRLLSPFFCFFIDLFLFYGCLCSNLHNHSTSPSAF</sequence>
<name>A0A0E0AZM2_9ORYZ</name>
<dbReference type="AlphaFoldDB" id="A0A0E0AZM2"/>
<dbReference type="Proteomes" id="UP000026961">
    <property type="component" value="Chromosome 9"/>
</dbReference>
<accession>A0A0E0AZM2</accession>
<reference evidence="2" key="1">
    <citation type="submission" date="2015-04" db="UniProtKB">
        <authorList>
            <consortium name="EnsemblPlants"/>
        </authorList>
    </citation>
    <scope>IDENTIFICATION</scope>
</reference>
<dbReference type="Gramene" id="OGLUM09G01370.1">
    <property type="protein sequence ID" value="OGLUM09G01370.1"/>
    <property type="gene ID" value="OGLUM09G01370"/>
</dbReference>
<proteinExistence type="predicted"/>
<organism evidence="2">
    <name type="scientific">Oryza glumipatula</name>
    <dbReference type="NCBI Taxonomy" id="40148"/>
    <lineage>
        <taxon>Eukaryota</taxon>
        <taxon>Viridiplantae</taxon>
        <taxon>Streptophyta</taxon>
        <taxon>Embryophyta</taxon>
        <taxon>Tracheophyta</taxon>
        <taxon>Spermatophyta</taxon>
        <taxon>Magnoliopsida</taxon>
        <taxon>Liliopsida</taxon>
        <taxon>Poales</taxon>
        <taxon>Poaceae</taxon>
        <taxon>BOP clade</taxon>
        <taxon>Oryzoideae</taxon>
        <taxon>Oryzeae</taxon>
        <taxon>Oryzinae</taxon>
        <taxon>Oryza</taxon>
    </lineage>
</organism>